<evidence type="ECO:0000256" key="4">
    <source>
        <dbReference type="SAM" id="MobiDB-lite"/>
    </source>
</evidence>
<gene>
    <name evidence="6" type="ORF">AB1Y20_016866</name>
</gene>
<feature type="compositionally biased region" description="Low complexity" evidence="4">
    <location>
        <begin position="826"/>
        <end position="838"/>
    </location>
</feature>
<dbReference type="Proteomes" id="UP001515480">
    <property type="component" value="Unassembled WGS sequence"/>
</dbReference>
<evidence type="ECO:0000313" key="7">
    <source>
        <dbReference type="Proteomes" id="UP001515480"/>
    </source>
</evidence>
<protein>
    <recommendedName>
        <fullName evidence="5">JmjC domain-containing protein</fullName>
    </recommendedName>
</protein>
<dbReference type="InterPro" id="IPR045109">
    <property type="entry name" value="LSDs-like"/>
</dbReference>
<feature type="domain" description="JmjC" evidence="5">
    <location>
        <begin position="519"/>
        <end position="720"/>
    </location>
</feature>
<feature type="region of interest" description="Disordered" evidence="4">
    <location>
        <begin position="792"/>
        <end position="838"/>
    </location>
</feature>
<dbReference type="Pfam" id="PF02373">
    <property type="entry name" value="JmjC"/>
    <property type="match status" value="1"/>
</dbReference>
<evidence type="ECO:0000256" key="2">
    <source>
        <dbReference type="ARBA" id="ARBA00022723"/>
    </source>
</evidence>
<sequence>MCTTEGSGLSLPLVREPQLRAVLRYGSTAVPLRSFAVVDARGAPASLHELSSLGRELYVVGTICAAGELHGRRVRSSPLESWHATAIPPRLLVLSARCCYALPADEAAADPAFAALWRPAAEGGAATRRASARCGRAAAEESPLEARLRPCEALEVQTTRCRTARYARVPRCRACVQNKNEQCRFRFMRRLAVRRGEVVRALGTFADGAGYRLNCGPAGSVVRGEGEEERAREVLRHAAPRLEAIVADEERRTEGEEVVVVNAKARGAPAQKGFLPSGYSKDGGERQVCDWCSTTLSIRYRMCRVCGVELCLSCAEAFRRASSSPPAALTKRCPHSPTHWIVFSKLSRRALASLVHAAAFAAAATPPPPPLPPPSHAHAHATLRRQPSRLAAASSAAFTAAWLSLWERGEPIVVGGVQRRLREQWTPARFSREFGGARVDLVDVRSAAQFAAPLRQFFAGFADASARPRAPDGAEAGGGWRGEPLLKLKDWPPKSDFAEILPRHFDDFMGALPQPHYTRRDGDLNLVSKLPAYMLPPDLGPKMYAAYGSLSEGAQQAVSYGTTCLHMDMADAVNVLVHVQPDGDDAPSEPSLDAAVEEEAAWLRSEGELGGAIWDIWKAEDRPALTAFLWQVADEEGFASKLAHPVHDACFYLDARLRRRLWDERGVRGFHFVQREGDAVFIPAGCPHQVFNIRSSIKMAMDFVSPHHIQECLDLTEDFRRLPRGHGRAHDALGIKDILVHSISHALCVLNPTDGERGTESDEGDAEVVVAAESDESYSETYVTAEVVVNPPRRKRRAARGQQSERLKARAAGSCSSGAMEIGTESHSSWSHRSPSCS</sequence>
<evidence type="ECO:0000256" key="3">
    <source>
        <dbReference type="ARBA" id="ARBA00023242"/>
    </source>
</evidence>
<dbReference type="PANTHER" id="PTHR12549:SF38">
    <property type="entry name" value="JMJC DOMAIN-CONTAINING HISTONE DEMETHYLASE 2, ISOFORM A"/>
    <property type="match status" value="1"/>
</dbReference>
<name>A0AB34ICL8_PRYPA</name>
<dbReference type="InterPro" id="IPR003347">
    <property type="entry name" value="JmjC_dom"/>
</dbReference>
<dbReference type="AlphaFoldDB" id="A0AB34ICL8"/>
<dbReference type="GO" id="GO:0031490">
    <property type="term" value="F:chromatin DNA binding"/>
    <property type="evidence" value="ECO:0007669"/>
    <property type="project" value="TreeGrafter"/>
</dbReference>
<organism evidence="6 7">
    <name type="scientific">Prymnesium parvum</name>
    <name type="common">Toxic golden alga</name>
    <dbReference type="NCBI Taxonomy" id="97485"/>
    <lineage>
        <taxon>Eukaryota</taxon>
        <taxon>Haptista</taxon>
        <taxon>Haptophyta</taxon>
        <taxon>Prymnesiophyceae</taxon>
        <taxon>Prymnesiales</taxon>
        <taxon>Prymnesiaceae</taxon>
        <taxon>Prymnesium</taxon>
    </lineage>
</organism>
<proteinExistence type="predicted"/>
<dbReference type="GO" id="GO:0003712">
    <property type="term" value="F:transcription coregulator activity"/>
    <property type="evidence" value="ECO:0007669"/>
    <property type="project" value="TreeGrafter"/>
</dbReference>
<dbReference type="GO" id="GO:0000785">
    <property type="term" value="C:chromatin"/>
    <property type="evidence" value="ECO:0007669"/>
    <property type="project" value="TreeGrafter"/>
</dbReference>
<dbReference type="GO" id="GO:0046872">
    <property type="term" value="F:metal ion binding"/>
    <property type="evidence" value="ECO:0007669"/>
    <property type="project" value="UniProtKB-KW"/>
</dbReference>
<dbReference type="SUPFAM" id="SSF51197">
    <property type="entry name" value="Clavaminate synthase-like"/>
    <property type="match status" value="1"/>
</dbReference>
<dbReference type="PANTHER" id="PTHR12549">
    <property type="entry name" value="JMJC DOMAIN-CONTAINING HISTONE DEMETHYLATION PROTEIN"/>
    <property type="match status" value="1"/>
</dbReference>
<dbReference type="EMBL" id="JBGBPQ010000032">
    <property type="protein sequence ID" value="KAL1495501.1"/>
    <property type="molecule type" value="Genomic_DNA"/>
</dbReference>
<dbReference type="GO" id="GO:0032454">
    <property type="term" value="F:histone H3K9 demethylase activity"/>
    <property type="evidence" value="ECO:0007669"/>
    <property type="project" value="InterPro"/>
</dbReference>
<keyword evidence="7" id="KW-1185">Reference proteome</keyword>
<evidence type="ECO:0000259" key="5">
    <source>
        <dbReference type="PROSITE" id="PS51184"/>
    </source>
</evidence>
<dbReference type="GO" id="GO:0000118">
    <property type="term" value="C:histone deacetylase complex"/>
    <property type="evidence" value="ECO:0007669"/>
    <property type="project" value="TreeGrafter"/>
</dbReference>
<evidence type="ECO:0000256" key="1">
    <source>
        <dbReference type="ARBA" id="ARBA00004123"/>
    </source>
</evidence>
<dbReference type="PROSITE" id="PS51184">
    <property type="entry name" value="JMJC"/>
    <property type="match status" value="1"/>
</dbReference>
<comment type="caution">
    <text evidence="6">The sequence shown here is derived from an EMBL/GenBank/DDBJ whole genome shotgun (WGS) entry which is preliminary data.</text>
</comment>
<comment type="subcellular location">
    <subcellularLocation>
        <location evidence="1">Nucleus</location>
    </subcellularLocation>
</comment>
<dbReference type="SMART" id="SM00558">
    <property type="entry name" value="JmjC"/>
    <property type="match status" value="1"/>
</dbReference>
<keyword evidence="2" id="KW-0479">Metal-binding</keyword>
<dbReference type="Gene3D" id="2.60.120.650">
    <property type="entry name" value="Cupin"/>
    <property type="match status" value="1"/>
</dbReference>
<dbReference type="GO" id="GO:0006357">
    <property type="term" value="P:regulation of transcription by RNA polymerase II"/>
    <property type="evidence" value="ECO:0007669"/>
    <property type="project" value="TreeGrafter"/>
</dbReference>
<accession>A0AB34ICL8</accession>
<keyword evidence="3" id="KW-0539">Nucleus</keyword>
<reference evidence="6 7" key="1">
    <citation type="journal article" date="2024" name="Science">
        <title>Giant polyketide synthase enzymes in the biosynthesis of giant marine polyether toxins.</title>
        <authorList>
            <person name="Fallon T.R."/>
            <person name="Shende V.V."/>
            <person name="Wierzbicki I.H."/>
            <person name="Pendleton A.L."/>
            <person name="Watervoot N.F."/>
            <person name="Auber R.P."/>
            <person name="Gonzalez D.J."/>
            <person name="Wisecaver J.H."/>
            <person name="Moore B.S."/>
        </authorList>
    </citation>
    <scope>NUCLEOTIDE SEQUENCE [LARGE SCALE GENOMIC DNA]</scope>
    <source>
        <strain evidence="6 7">12B1</strain>
    </source>
</reference>
<evidence type="ECO:0000313" key="6">
    <source>
        <dbReference type="EMBL" id="KAL1495501.1"/>
    </source>
</evidence>